<dbReference type="PANTHER" id="PTHR11905">
    <property type="entry name" value="ADAM A DISINTEGRIN AND METALLOPROTEASE DOMAIN"/>
    <property type="match status" value="1"/>
</dbReference>
<reference evidence="8" key="1">
    <citation type="submission" date="2019-12" db="EMBL/GenBank/DDBJ databases">
        <title>An insight into the sialome of adult female Ixodes ricinus ticks feeding for 6 days.</title>
        <authorList>
            <person name="Perner J."/>
            <person name="Ribeiro J.M.C."/>
        </authorList>
    </citation>
    <scope>NUCLEOTIDE SEQUENCE</scope>
    <source>
        <strain evidence="8">Semi-engorged</strain>
        <tissue evidence="8">Salivary glands</tissue>
    </source>
</reference>
<feature type="signal peptide" evidence="6">
    <location>
        <begin position="1"/>
        <end position="20"/>
    </location>
</feature>
<dbReference type="SUPFAM" id="SSF55486">
    <property type="entry name" value="Metalloproteases ('zincins'), catalytic domain"/>
    <property type="match status" value="1"/>
</dbReference>
<evidence type="ECO:0000259" key="7">
    <source>
        <dbReference type="PROSITE" id="PS50215"/>
    </source>
</evidence>
<evidence type="ECO:0000256" key="4">
    <source>
        <dbReference type="ARBA" id="ARBA00023049"/>
    </source>
</evidence>
<evidence type="ECO:0000256" key="2">
    <source>
        <dbReference type="ARBA" id="ARBA00022801"/>
    </source>
</evidence>
<accession>A0A6B0VBJ5</accession>
<name>A0A6B0VBJ5_IXORI</name>
<feature type="domain" description="Peptidase M12B" evidence="7">
    <location>
        <begin position="164"/>
        <end position="389"/>
    </location>
</feature>
<feature type="active site" evidence="5">
    <location>
        <position position="319"/>
    </location>
</feature>
<evidence type="ECO:0000256" key="1">
    <source>
        <dbReference type="ARBA" id="ARBA00022670"/>
    </source>
</evidence>
<dbReference type="InterPro" id="IPR024079">
    <property type="entry name" value="MetalloPept_cat_dom_sf"/>
</dbReference>
<dbReference type="AlphaFoldDB" id="A0A6B0VBJ5"/>
<dbReference type="GO" id="GO:0004222">
    <property type="term" value="F:metalloendopeptidase activity"/>
    <property type="evidence" value="ECO:0007669"/>
    <property type="project" value="InterPro"/>
</dbReference>
<sequence>MFAIFQCTFFSWMVLRVAYCGPPPGNVVYPRLLQSRGLDAEKILYIQDDIVLRLQKTSVLSEGFVFSENIDGTRVDKIMNGKKLEENMYYDRNRMASVNIETKNGGVEVKGILSDTLRITPLDLSARSNGSPIPHKIYKVDQRRVIRPSNESVVPEKIYNGTTFYAELKIVVDVNHRRAFDTDENLVHYLALCIKLVNIRYEDTSEPRVQFLLTTVEVAEDGFQKEFPAYDVDCPHNSVKMYMDPVKMIEEAKQRYGSGEEDITVFITSIDLADNFNGIIYNHVMGQAKFGGLCSESERIAIVEDVPPTYSLIQIIAHELAHTLGAGHDGDKPFHKISEKVKQNCSTWRGYLMSASAHGENNGHFSNCSLEQIREFVGTLNQSCLQVKLKTYHKVTASELPGKNLDRTYYCQKKHPNYPRIISDHDSYYMKKCQVLCCAESGWPCFEEPAVDGMSCGGQNICFRHKCGEYKDALNKRE</sequence>
<keyword evidence="6" id="KW-0732">Signal</keyword>
<evidence type="ECO:0000256" key="5">
    <source>
        <dbReference type="PROSITE-ProRule" id="PRU00276"/>
    </source>
</evidence>
<dbReference type="GO" id="GO:0006509">
    <property type="term" value="P:membrane protein ectodomain proteolysis"/>
    <property type="evidence" value="ECO:0007669"/>
    <property type="project" value="TreeGrafter"/>
</dbReference>
<keyword evidence="4 8" id="KW-0482">Metalloprotease</keyword>
<dbReference type="Gene3D" id="3.40.390.10">
    <property type="entry name" value="Collagenase (Catalytic Domain)"/>
    <property type="match status" value="1"/>
</dbReference>
<feature type="chain" id="PRO_5025392084" evidence="6">
    <location>
        <begin position="21"/>
        <end position="478"/>
    </location>
</feature>
<dbReference type="EMBL" id="GIFC01017580">
    <property type="protein sequence ID" value="MXU99663.1"/>
    <property type="molecule type" value="Transcribed_RNA"/>
</dbReference>
<dbReference type="GO" id="GO:0046872">
    <property type="term" value="F:metal ion binding"/>
    <property type="evidence" value="ECO:0007669"/>
    <property type="project" value="UniProtKB-KW"/>
</dbReference>
<feature type="binding site" evidence="5">
    <location>
        <position position="318"/>
    </location>
    <ligand>
        <name>Zn(2+)</name>
        <dbReference type="ChEBI" id="CHEBI:29105"/>
        <note>catalytic</note>
    </ligand>
</feature>
<keyword evidence="5" id="KW-0479">Metal-binding</keyword>
<protein>
    <submittedName>
        <fullName evidence="8">Putative secreted metalloprotease</fullName>
    </submittedName>
</protein>
<keyword evidence="3 5" id="KW-0862">Zinc</keyword>
<evidence type="ECO:0000313" key="8">
    <source>
        <dbReference type="EMBL" id="MXU99663.1"/>
    </source>
</evidence>
<keyword evidence="2" id="KW-0378">Hydrolase</keyword>
<dbReference type="PROSITE" id="PS50215">
    <property type="entry name" value="ADAM_MEPRO"/>
    <property type="match status" value="1"/>
</dbReference>
<comment type="caution">
    <text evidence="5">Lacks conserved residue(s) required for the propagation of feature annotation.</text>
</comment>
<dbReference type="PANTHER" id="PTHR11905:SF159">
    <property type="entry name" value="ADAM METALLOPROTEASE"/>
    <property type="match status" value="1"/>
</dbReference>
<feature type="binding site" evidence="5">
    <location>
        <position position="322"/>
    </location>
    <ligand>
        <name>Zn(2+)</name>
        <dbReference type="ChEBI" id="CHEBI:29105"/>
        <note>catalytic</note>
    </ligand>
</feature>
<evidence type="ECO:0000256" key="3">
    <source>
        <dbReference type="ARBA" id="ARBA00022833"/>
    </source>
</evidence>
<dbReference type="InterPro" id="IPR001590">
    <property type="entry name" value="Peptidase_M12B"/>
</dbReference>
<feature type="binding site" evidence="5">
    <location>
        <position position="328"/>
    </location>
    <ligand>
        <name>Zn(2+)</name>
        <dbReference type="ChEBI" id="CHEBI:29105"/>
        <note>catalytic</note>
    </ligand>
</feature>
<organism evidence="8">
    <name type="scientific">Ixodes ricinus</name>
    <name type="common">Common tick</name>
    <name type="synonym">Acarus ricinus</name>
    <dbReference type="NCBI Taxonomy" id="34613"/>
    <lineage>
        <taxon>Eukaryota</taxon>
        <taxon>Metazoa</taxon>
        <taxon>Ecdysozoa</taxon>
        <taxon>Arthropoda</taxon>
        <taxon>Chelicerata</taxon>
        <taxon>Arachnida</taxon>
        <taxon>Acari</taxon>
        <taxon>Parasitiformes</taxon>
        <taxon>Ixodida</taxon>
        <taxon>Ixodoidea</taxon>
        <taxon>Ixodidae</taxon>
        <taxon>Ixodinae</taxon>
        <taxon>Ixodes</taxon>
    </lineage>
</organism>
<dbReference type="Gene3D" id="3.40.1620.60">
    <property type="match status" value="1"/>
</dbReference>
<keyword evidence="1 8" id="KW-0645">Protease</keyword>
<proteinExistence type="predicted"/>
<evidence type="ECO:0000256" key="6">
    <source>
        <dbReference type="SAM" id="SignalP"/>
    </source>
</evidence>
<dbReference type="Pfam" id="PF13688">
    <property type="entry name" value="Reprolysin_5"/>
    <property type="match status" value="1"/>
</dbReference>